<dbReference type="GO" id="GO:0012505">
    <property type="term" value="C:endomembrane system"/>
    <property type="evidence" value="ECO:0007669"/>
    <property type="project" value="UniProtKB-SubCell"/>
</dbReference>
<feature type="compositionally biased region" description="Polar residues" evidence="5">
    <location>
        <begin position="414"/>
        <end position="427"/>
    </location>
</feature>
<dbReference type="Pfam" id="PF06398">
    <property type="entry name" value="Pex24p"/>
    <property type="match status" value="2"/>
</dbReference>
<dbReference type="Proteomes" id="UP001182556">
    <property type="component" value="Unassembled WGS sequence"/>
</dbReference>
<dbReference type="InterPro" id="IPR052646">
    <property type="entry name" value="Peroxisomal_PEX28-32"/>
</dbReference>
<feature type="region of interest" description="Disordered" evidence="5">
    <location>
        <begin position="448"/>
        <end position="497"/>
    </location>
</feature>
<protein>
    <submittedName>
        <fullName evidence="9">Integral peroxisomal membrane peroxin-domain-containing protein</fullName>
    </submittedName>
</protein>
<dbReference type="GO" id="GO:0007031">
    <property type="term" value="P:peroxisome organization"/>
    <property type="evidence" value="ECO:0007669"/>
    <property type="project" value="UniProtKB-ARBA"/>
</dbReference>
<reference evidence="9" key="1">
    <citation type="submission" date="2023-02" db="EMBL/GenBank/DDBJ databases">
        <title>Identification and recombinant expression of a fungal hydrolase from Papiliotrema laurentii that hydrolyzes apple cutin and clears colloidal polyester polyurethane.</title>
        <authorList>
            <consortium name="DOE Joint Genome Institute"/>
            <person name="Roman V.A."/>
            <person name="Bojanowski C."/>
            <person name="Crable B.R."/>
            <person name="Wagner D.N."/>
            <person name="Hung C.S."/>
            <person name="Nadeau L.J."/>
            <person name="Schratz L."/>
            <person name="Haridas S."/>
            <person name="Pangilinan J."/>
            <person name="Lipzen A."/>
            <person name="Na H."/>
            <person name="Yan M."/>
            <person name="Ng V."/>
            <person name="Grigoriev I.V."/>
            <person name="Spatafora J.W."/>
            <person name="Barlow D."/>
            <person name="Biffinger J."/>
            <person name="Kelley-Loughnane N."/>
            <person name="Varaljay V.A."/>
            <person name="Crookes-Goodson W.J."/>
        </authorList>
    </citation>
    <scope>NUCLEOTIDE SEQUENCE</scope>
    <source>
        <strain evidence="9">5307AH</strain>
    </source>
</reference>
<dbReference type="GO" id="GO:0005778">
    <property type="term" value="C:peroxisomal membrane"/>
    <property type="evidence" value="ECO:0007669"/>
    <property type="project" value="TreeGrafter"/>
</dbReference>
<evidence type="ECO:0000256" key="5">
    <source>
        <dbReference type="SAM" id="MobiDB-lite"/>
    </source>
</evidence>
<feature type="compositionally biased region" description="Polar residues" evidence="5">
    <location>
        <begin position="459"/>
        <end position="473"/>
    </location>
</feature>
<feature type="compositionally biased region" description="Basic and acidic residues" evidence="5">
    <location>
        <begin position="474"/>
        <end position="493"/>
    </location>
</feature>
<evidence type="ECO:0000256" key="2">
    <source>
        <dbReference type="ARBA" id="ARBA00022692"/>
    </source>
</evidence>
<comment type="caution">
    <text evidence="9">The sequence shown here is derived from an EMBL/GenBank/DDBJ whole genome shotgun (WGS) entry which is preliminary data.</text>
</comment>
<gene>
    <name evidence="9" type="ORF">DB88DRAFT_489560</name>
</gene>
<feature type="region of interest" description="Disordered" evidence="5">
    <location>
        <begin position="557"/>
        <end position="632"/>
    </location>
</feature>
<proteinExistence type="predicted"/>
<keyword evidence="3 6" id="KW-1133">Transmembrane helix</keyword>
<feature type="domain" description="Peroxin/Ferlin" evidence="7">
    <location>
        <begin position="288"/>
        <end position="371"/>
    </location>
</feature>
<keyword evidence="10" id="KW-1185">Reference proteome</keyword>
<dbReference type="SMART" id="SM00693">
    <property type="entry name" value="DysFN"/>
    <property type="match status" value="1"/>
</dbReference>
<dbReference type="AlphaFoldDB" id="A0AAD9FQ86"/>
<accession>A0AAD9FQ86</accession>
<keyword evidence="2 6" id="KW-0812">Transmembrane</keyword>
<evidence type="ECO:0000313" key="9">
    <source>
        <dbReference type="EMBL" id="KAK1924238.1"/>
    </source>
</evidence>
<feature type="domain" description="Peroxin/Ferlin" evidence="8">
    <location>
        <begin position="517"/>
        <end position="550"/>
    </location>
</feature>
<feature type="region of interest" description="Disordered" evidence="5">
    <location>
        <begin position="383"/>
        <end position="435"/>
    </location>
</feature>
<dbReference type="InterPro" id="IPR006614">
    <property type="entry name" value="Peroxin/Ferlin"/>
</dbReference>
<evidence type="ECO:0000259" key="7">
    <source>
        <dbReference type="SMART" id="SM00693"/>
    </source>
</evidence>
<dbReference type="PANTHER" id="PTHR31679:SF2">
    <property type="entry name" value="PEROXISOMAL MEMBRANE PROTEIN PEX30-RELATED"/>
    <property type="match status" value="1"/>
</dbReference>
<dbReference type="InterPro" id="IPR010482">
    <property type="entry name" value="TECPR1-like_DysF"/>
</dbReference>
<evidence type="ECO:0000259" key="8">
    <source>
        <dbReference type="SMART" id="SM00694"/>
    </source>
</evidence>
<comment type="subcellular location">
    <subcellularLocation>
        <location evidence="1">Endomembrane system</location>
        <topology evidence="1">Multi-pass membrane protein</topology>
    </subcellularLocation>
</comment>
<evidence type="ECO:0000256" key="3">
    <source>
        <dbReference type="ARBA" id="ARBA00022989"/>
    </source>
</evidence>
<dbReference type="PANTHER" id="PTHR31679">
    <property type="entry name" value="PEROXISOMAL MEMBRANE PROTEIN PEX30-RELATED"/>
    <property type="match status" value="1"/>
</dbReference>
<keyword evidence="4 6" id="KW-0472">Membrane</keyword>
<name>A0AAD9FQ86_PAPLA</name>
<dbReference type="SMART" id="SM00694">
    <property type="entry name" value="DysFC"/>
    <property type="match status" value="1"/>
</dbReference>
<feature type="transmembrane region" description="Helical" evidence="6">
    <location>
        <begin position="66"/>
        <end position="96"/>
    </location>
</feature>
<sequence>MVNTQPPPSETLPYPGGSATLQSSDLVSSLPAPLLRLLVIFARPIAAGKVGLEILLWKPGSRVESWLVVLIWWAVCLGGRYAFKWLLPLLLFLPLLPLHRLRLGKQTVPPTHDAEHPATHDVLLQTLSDLNAIHALLPPSPLPSAKHIYDRFSLLGPSRLLRGFVILWTTWIVIGHLVGYPAILAVLGSILLLLPSPFLAHTLNLLSKSLAIRRLTTLVFLLVFGSPPDHAYPMTLHFSARDWIKTKWATSRRPSLAFTFKPKDVAATDNIPNESAIEDDDEITIAPPIYFRFEVHENQRWWMGLDWTSALLPQERPSWCDSHLLPASPPASFPLPAASSIILPHPTRTEPEGRVKRIAEWKWLDDDWSVVRAGQAVSGAVPIVSSPTIPEDDHGGFNVPTPRPANGSLGASPPTVSNPVMEENQSAGARAQSMAEQAFTKGLERLKARATTTTTSSSRPQSMIMGSSPQRNSGEFKRGRRESQASEDAKDAEGQTQFTPLPTETIVDKDDATDAEGWVYGDNKWENMGPKGGLGKFTRRRRWQRRAVLTETIIRLPPGPVDVAPETEVEDSPRTPLKSRPSVAPQPIVAESKQADVSEFDLVSRKERTMSNESRGPSDVIPPASPTATRDDVLRQRLKKAMGNVGG</sequence>
<dbReference type="EMBL" id="JAODAN010000005">
    <property type="protein sequence ID" value="KAK1924238.1"/>
    <property type="molecule type" value="Genomic_DNA"/>
</dbReference>
<organism evidence="9 10">
    <name type="scientific">Papiliotrema laurentii</name>
    <name type="common">Cryptococcus laurentii</name>
    <dbReference type="NCBI Taxonomy" id="5418"/>
    <lineage>
        <taxon>Eukaryota</taxon>
        <taxon>Fungi</taxon>
        <taxon>Dikarya</taxon>
        <taxon>Basidiomycota</taxon>
        <taxon>Agaricomycotina</taxon>
        <taxon>Tremellomycetes</taxon>
        <taxon>Tremellales</taxon>
        <taxon>Rhynchogastremaceae</taxon>
        <taxon>Papiliotrema</taxon>
    </lineage>
</organism>
<evidence type="ECO:0000256" key="4">
    <source>
        <dbReference type="ARBA" id="ARBA00023136"/>
    </source>
</evidence>
<evidence type="ECO:0000313" key="10">
    <source>
        <dbReference type="Proteomes" id="UP001182556"/>
    </source>
</evidence>
<evidence type="ECO:0000256" key="1">
    <source>
        <dbReference type="ARBA" id="ARBA00004127"/>
    </source>
</evidence>
<evidence type="ECO:0000256" key="6">
    <source>
        <dbReference type="SAM" id="Phobius"/>
    </source>
</evidence>